<feature type="transmembrane region" description="Helical" evidence="2">
    <location>
        <begin position="81"/>
        <end position="102"/>
    </location>
</feature>
<feature type="domain" description="HAMP" evidence="3">
    <location>
        <begin position="225"/>
        <end position="277"/>
    </location>
</feature>
<keyword evidence="2" id="KW-0812">Transmembrane</keyword>
<gene>
    <name evidence="4" type="ORF">DND132_1870</name>
</gene>
<dbReference type="Gene3D" id="6.10.340.10">
    <property type="match status" value="1"/>
</dbReference>
<dbReference type="EMBL" id="CP003220">
    <property type="protein sequence ID" value="EGB15076.1"/>
    <property type="molecule type" value="Genomic_DNA"/>
</dbReference>
<dbReference type="GO" id="GO:0016020">
    <property type="term" value="C:membrane"/>
    <property type="evidence" value="ECO:0007669"/>
    <property type="project" value="InterPro"/>
</dbReference>
<evidence type="ECO:0000256" key="2">
    <source>
        <dbReference type="SAM" id="Phobius"/>
    </source>
</evidence>
<evidence type="ECO:0000313" key="5">
    <source>
        <dbReference type="Proteomes" id="UP000007845"/>
    </source>
</evidence>
<proteinExistence type="predicted"/>
<dbReference type="STRING" id="641491.DND132_1870"/>
<evidence type="ECO:0000256" key="1">
    <source>
        <dbReference type="ARBA" id="ARBA00022801"/>
    </source>
</evidence>
<dbReference type="SUPFAM" id="SSF158472">
    <property type="entry name" value="HAMP domain-like"/>
    <property type="match status" value="1"/>
</dbReference>
<dbReference type="InterPro" id="IPR036457">
    <property type="entry name" value="PPM-type-like_dom_sf"/>
</dbReference>
<keyword evidence="2" id="KW-1133">Transmembrane helix</keyword>
<feature type="transmembrane region" description="Helical" evidence="2">
    <location>
        <begin position="158"/>
        <end position="181"/>
    </location>
</feature>
<dbReference type="GO" id="GO:0016791">
    <property type="term" value="F:phosphatase activity"/>
    <property type="evidence" value="ECO:0007669"/>
    <property type="project" value="TreeGrafter"/>
</dbReference>
<dbReference type="InterPro" id="IPR001932">
    <property type="entry name" value="PPM-type_phosphatase-like_dom"/>
</dbReference>
<dbReference type="RefSeq" id="WP_014322503.1">
    <property type="nucleotide sequence ID" value="NC_016803.1"/>
</dbReference>
<feature type="transmembrane region" description="Helical" evidence="2">
    <location>
        <begin position="108"/>
        <end position="128"/>
    </location>
</feature>
<dbReference type="PROSITE" id="PS50885">
    <property type="entry name" value="HAMP"/>
    <property type="match status" value="1"/>
</dbReference>
<organism evidence="4 5">
    <name type="scientific">Pseudodesulfovibrio mercurii</name>
    <dbReference type="NCBI Taxonomy" id="641491"/>
    <lineage>
        <taxon>Bacteria</taxon>
        <taxon>Pseudomonadati</taxon>
        <taxon>Thermodesulfobacteriota</taxon>
        <taxon>Desulfovibrionia</taxon>
        <taxon>Desulfovibrionales</taxon>
        <taxon>Desulfovibrionaceae</taxon>
    </lineage>
</organism>
<dbReference type="Pfam" id="PF00672">
    <property type="entry name" value="HAMP"/>
    <property type="match status" value="1"/>
</dbReference>
<keyword evidence="1" id="KW-0378">Hydrolase</keyword>
<dbReference type="InterPro" id="IPR048440">
    <property type="entry name" value="MASE10"/>
</dbReference>
<dbReference type="InterPro" id="IPR003660">
    <property type="entry name" value="HAMP_dom"/>
</dbReference>
<dbReference type="PANTHER" id="PTHR43156">
    <property type="entry name" value="STAGE II SPORULATION PROTEIN E-RELATED"/>
    <property type="match status" value="1"/>
</dbReference>
<dbReference type="PANTHER" id="PTHR43156:SF2">
    <property type="entry name" value="STAGE II SPORULATION PROTEIN E"/>
    <property type="match status" value="1"/>
</dbReference>
<dbReference type="SMART" id="SM00304">
    <property type="entry name" value="HAMP"/>
    <property type="match status" value="1"/>
</dbReference>
<keyword evidence="2" id="KW-0472">Membrane</keyword>
<feature type="transmembrane region" description="Helical" evidence="2">
    <location>
        <begin position="201"/>
        <end position="221"/>
    </location>
</feature>
<dbReference type="AlphaFoldDB" id="F0JGF9"/>
<reference evidence="4 5" key="1">
    <citation type="journal article" date="2011" name="J. Bacteriol.">
        <title>Genome sequence of the mercury-methylating strain Desulfovibrio desulfuricans ND132.</title>
        <authorList>
            <person name="Brown S.D."/>
            <person name="Gilmour C.C."/>
            <person name="Kucken A.M."/>
            <person name="Wall J.D."/>
            <person name="Elias D.A."/>
            <person name="Brandt C.C."/>
            <person name="Podar M."/>
            <person name="Chertkov O."/>
            <person name="Held B."/>
            <person name="Bruce D.C."/>
            <person name="Detter J.C."/>
            <person name="Tapia R."/>
            <person name="Han C.S."/>
            <person name="Goodwin L.A."/>
            <person name="Cheng J.F."/>
            <person name="Pitluck S."/>
            <person name="Woyke T."/>
            <person name="Mikhailova N."/>
            <person name="Ivanova N.N."/>
            <person name="Han J."/>
            <person name="Lucas S."/>
            <person name="Lapidus A.L."/>
            <person name="Land M.L."/>
            <person name="Hauser L.J."/>
            <person name="Palumbo A.V."/>
        </authorList>
    </citation>
    <scope>NUCLEOTIDE SEQUENCE [LARGE SCALE GENOMIC DNA]</scope>
    <source>
        <strain evidence="4 5">ND132</strain>
    </source>
</reference>
<evidence type="ECO:0000313" key="4">
    <source>
        <dbReference type="EMBL" id="EGB15076.1"/>
    </source>
</evidence>
<dbReference type="GO" id="GO:0007165">
    <property type="term" value="P:signal transduction"/>
    <property type="evidence" value="ECO:0007669"/>
    <property type="project" value="InterPro"/>
</dbReference>
<sequence>MRAEPAMPAWRPALYYALTVAGGAVYGGKVCAYMAHLPTWKLGLVILGPLAVAWLVRGSIERRVVERARPLRRALRQFQMEMSLFLAAGLASAAILTLVYHYPFVQSGLMLIVGMFAAGLFAGLDLALARERQLIRRALAGDALYTPPDRPSTMTRKFTVFAILILVLSTAVILLVLVRNMGWLATQALNLDTLDMVGRSILTEVLIVMGFLIVMVANLVISYSRNMRMIFENQTRVLENVSRGDLSHRVPVPTSDEMGVIAAHTNTMIMRLREGMRMREGLRIAQEVQQHFLPRKPPHMPGLDIAGVSLFSDETGGDFYDFIECDLNHCDQLAVAVGDVSGHGIGAALLMTAGRAVIRQNAATPGPAAENIRRANLHLARDIGDTGRFMTLFFMVIDPLTKRITWINAGHPPPQVYDPAMDAFDELKGADIPLGVEPDWTYHEQVMDLPAPGRILCICTDGVCEARNRDGAMFGRERIREILRDNRDRSAREIVAALSERVLAFAGPGRREDDLTLVVIKGAPR</sequence>
<keyword evidence="5" id="KW-1185">Reference proteome</keyword>
<dbReference type="Gene3D" id="3.60.40.10">
    <property type="entry name" value="PPM-type phosphatase domain"/>
    <property type="match status" value="1"/>
</dbReference>
<dbReference type="eggNOG" id="COG2972">
    <property type="taxonomic scope" value="Bacteria"/>
</dbReference>
<protein>
    <submittedName>
        <fullName evidence="4">Protein serine/threonine phosphatase with extracellular sensor</fullName>
    </submittedName>
</protein>
<feature type="transmembrane region" description="Helical" evidence="2">
    <location>
        <begin position="12"/>
        <end position="36"/>
    </location>
</feature>
<dbReference type="HOGENOM" id="CLU_518493_0_0_7"/>
<dbReference type="InterPro" id="IPR052016">
    <property type="entry name" value="Bact_Sigma-Reg"/>
</dbReference>
<dbReference type="SUPFAM" id="SSF81606">
    <property type="entry name" value="PP2C-like"/>
    <property type="match status" value="1"/>
</dbReference>
<accession>F0JGF9</accession>
<dbReference type="Proteomes" id="UP000007845">
    <property type="component" value="Chromosome"/>
</dbReference>
<feature type="transmembrane region" description="Helical" evidence="2">
    <location>
        <begin position="42"/>
        <end position="60"/>
    </location>
</feature>
<name>F0JGF9_9BACT</name>
<dbReference type="Pfam" id="PF20970">
    <property type="entry name" value="MASE10"/>
    <property type="match status" value="1"/>
</dbReference>
<dbReference type="SMART" id="SM00331">
    <property type="entry name" value="PP2C_SIG"/>
    <property type="match status" value="1"/>
</dbReference>
<dbReference type="Pfam" id="PF07228">
    <property type="entry name" value="SpoIIE"/>
    <property type="match status" value="1"/>
</dbReference>
<dbReference type="eggNOG" id="COG2208">
    <property type="taxonomic scope" value="Bacteria"/>
</dbReference>
<dbReference type="SMR" id="F0JGF9"/>
<dbReference type="CDD" id="cd06225">
    <property type="entry name" value="HAMP"/>
    <property type="match status" value="1"/>
</dbReference>
<evidence type="ECO:0000259" key="3">
    <source>
        <dbReference type="PROSITE" id="PS50885"/>
    </source>
</evidence>
<dbReference type="KEGG" id="ddn:DND132_1870"/>